<organism evidence="1">
    <name type="scientific">marine sediment metagenome</name>
    <dbReference type="NCBI Taxonomy" id="412755"/>
    <lineage>
        <taxon>unclassified sequences</taxon>
        <taxon>metagenomes</taxon>
        <taxon>ecological metagenomes</taxon>
    </lineage>
</organism>
<proteinExistence type="predicted"/>
<evidence type="ECO:0000313" key="1">
    <source>
        <dbReference type="EMBL" id="GAI03479.1"/>
    </source>
</evidence>
<protein>
    <submittedName>
        <fullName evidence="1">Uncharacterized protein</fullName>
    </submittedName>
</protein>
<dbReference type="AlphaFoldDB" id="X1MAX3"/>
<accession>X1MAX3</accession>
<name>X1MAX3_9ZZZZ</name>
<sequence>VQFVIRPQDVEGFMVKAEGSVNAKLWSQPDDFKEEKGKLIQEWSDIHVTKKDYTEDLLARIRLEYNDYTPVPGERGILQVTLTMPDGKSFTFEESNMSLNPRQGIQGAGEQLLPGCCP</sequence>
<comment type="caution">
    <text evidence="1">The sequence shown here is derived from an EMBL/GenBank/DDBJ whole genome shotgun (WGS) entry which is preliminary data.</text>
</comment>
<dbReference type="EMBL" id="BARV01008397">
    <property type="protein sequence ID" value="GAI03479.1"/>
    <property type="molecule type" value="Genomic_DNA"/>
</dbReference>
<reference evidence="1" key="1">
    <citation type="journal article" date="2014" name="Front. Microbiol.">
        <title>High frequency of phylogenetically diverse reductive dehalogenase-homologous genes in deep subseafloor sedimentary metagenomes.</title>
        <authorList>
            <person name="Kawai M."/>
            <person name="Futagami T."/>
            <person name="Toyoda A."/>
            <person name="Takaki Y."/>
            <person name="Nishi S."/>
            <person name="Hori S."/>
            <person name="Arai W."/>
            <person name="Tsubouchi T."/>
            <person name="Morono Y."/>
            <person name="Uchiyama I."/>
            <person name="Ito T."/>
            <person name="Fujiyama A."/>
            <person name="Inagaki F."/>
            <person name="Takami H."/>
        </authorList>
    </citation>
    <scope>NUCLEOTIDE SEQUENCE</scope>
    <source>
        <strain evidence="1">Expedition CK06-06</strain>
    </source>
</reference>
<feature type="non-terminal residue" evidence="1">
    <location>
        <position position="1"/>
    </location>
</feature>
<gene>
    <name evidence="1" type="ORF">S06H3_16891</name>
</gene>